<evidence type="ECO:0000313" key="3">
    <source>
        <dbReference type="Proteomes" id="UP000000485"/>
    </source>
</evidence>
<dbReference type="Gene3D" id="2.60.40.10">
    <property type="entry name" value="Immunoglobulins"/>
    <property type="match status" value="1"/>
</dbReference>
<gene>
    <name evidence="2" type="ordered locus">Celgi_0413</name>
</gene>
<dbReference type="eggNOG" id="COG3391">
    <property type="taxonomic scope" value="Bacteria"/>
</dbReference>
<dbReference type="AlphaFoldDB" id="F8A5B8"/>
<dbReference type="GO" id="GO:0005975">
    <property type="term" value="P:carbohydrate metabolic process"/>
    <property type="evidence" value="ECO:0007669"/>
    <property type="project" value="UniProtKB-ARBA"/>
</dbReference>
<dbReference type="InterPro" id="IPR006311">
    <property type="entry name" value="TAT_signal"/>
</dbReference>
<feature type="chain" id="PRO_5003367551" evidence="1">
    <location>
        <begin position="30"/>
        <end position="515"/>
    </location>
</feature>
<feature type="signal peptide" evidence="1">
    <location>
        <begin position="1"/>
        <end position="29"/>
    </location>
</feature>
<sequence length="515" mass="51585" precursor="true">MYLTRTRRRLATAAVLAASLLAAAAPAQAAPAQPAAAEGVIEGQVTWPAAVPASRFAMLYEWGAVGRTPLQIAPIDDTGHVSFAGLGPTTRYVVQVFAPCTGAATGFYDGRGELAASSKDAVAVTPGGPALSLEPALDAMTEVTVQGEPWASIEPMYLVEPGTGAVLSRECYDSTTTTGRTWFVEGLTAGTPAVVELWSGSDPHYGLGAGRAFAAAFSRAGAVRAGSPVTLYREGVESTSSPVVSGEAKVGAVLTASAGTWSPAGGAVGYSWLRDGVVISGATGASYAPVVADVGKRLSVRVTSQLPDLGLGVEVSAPTAPVRGPAPVASAAPRVVGTAAVGKQLAATAGTWDVAGVTLKYQWVRSGVAISGATASRYTVTTKDVGKRLAVRVTASAPYRPAGVATSAVTGTVPKVTPVVTTRLVSSSVKAGTRAKAVVTVKAAGMTAPTGKVTVTVGSKKVTVTLGASAKGKVTVTLPAMPRGSYKVKAAFAPSTTAAAVLKPAAGAAVTLRVV</sequence>
<organism evidence="2 3">
    <name type="scientific">Cellulomonas gilvus (strain ATCC 13127 / NRRL B-14078)</name>
    <name type="common">Cellvibrio gilvus</name>
    <dbReference type="NCBI Taxonomy" id="593907"/>
    <lineage>
        <taxon>Bacteria</taxon>
        <taxon>Bacillati</taxon>
        <taxon>Actinomycetota</taxon>
        <taxon>Actinomycetes</taxon>
        <taxon>Micrococcales</taxon>
        <taxon>Cellulomonadaceae</taxon>
        <taxon>Cellulomonas</taxon>
    </lineage>
</organism>
<dbReference type="STRING" id="593907.Celgi_0413"/>
<dbReference type="Gene3D" id="2.60.40.2700">
    <property type="match status" value="2"/>
</dbReference>
<dbReference type="InterPro" id="IPR013783">
    <property type="entry name" value="Ig-like_fold"/>
</dbReference>
<dbReference type="Proteomes" id="UP000000485">
    <property type="component" value="Chromosome"/>
</dbReference>
<dbReference type="HOGENOM" id="CLU_530711_0_0_11"/>
<reference evidence="3" key="1">
    <citation type="submission" date="2011-04" db="EMBL/GenBank/DDBJ databases">
        <title>Complete sequence of Cellvibrio gilvus ATCC 13127.</title>
        <authorList>
            <person name="Lucas S."/>
            <person name="Han J."/>
            <person name="Lapidus A."/>
            <person name="Cheng J.-F."/>
            <person name="Goodwin L."/>
            <person name="Pitluck S."/>
            <person name="Peters L."/>
            <person name="Munk A."/>
            <person name="Detter J.C."/>
            <person name="Han C."/>
            <person name="Tapia R."/>
            <person name="Land M."/>
            <person name="Hauser L."/>
            <person name="Kyrpides N."/>
            <person name="Ivanova N."/>
            <person name="Ovchinnikova G."/>
            <person name="Pagani I."/>
            <person name="Mead D."/>
            <person name="Brumm P."/>
            <person name="Woyke T."/>
        </authorList>
    </citation>
    <scope>NUCLEOTIDE SEQUENCE [LARGE SCALE GENOMIC DNA]</scope>
    <source>
        <strain evidence="3">ATCC 13127 / NRRL B-14078</strain>
    </source>
</reference>
<evidence type="ECO:0000313" key="2">
    <source>
        <dbReference type="EMBL" id="AEI10935.1"/>
    </source>
</evidence>
<accession>F8A5B8</accession>
<keyword evidence="3" id="KW-1185">Reference proteome</keyword>
<dbReference type="KEGG" id="cga:Celgi_0413"/>
<protein>
    <submittedName>
        <fullName evidence="2">Uncharacterized protein</fullName>
    </submittedName>
</protein>
<name>F8A5B8_CELGA</name>
<keyword evidence="1" id="KW-0732">Signal</keyword>
<dbReference type="OrthoDB" id="614750at2"/>
<evidence type="ECO:0000256" key="1">
    <source>
        <dbReference type="SAM" id="SignalP"/>
    </source>
</evidence>
<dbReference type="RefSeq" id="WP_013882460.1">
    <property type="nucleotide sequence ID" value="NC_015671.1"/>
</dbReference>
<dbReference type="EMBL" id="CP002665">
    <property type="protein sequence ID" value="AEI10935.1"/>
    <property type="molecule type" value="Genomic_DNA"/>
</dbReference>
<proteinExistence type="predicted"/>
<dbReference type="PROSITE" id="PS51318">
    <property type="entry name" value="TAT"/>
    <property type="match status" value="1"/>
</dbReference>